<keyword evidence="3" id="KW-0378">Hydrolase</keyword>
<dbReference type="EMBL" id="JBEHZE010000001">
    <property type="protein sequence ID" value="MEX6634153.1"/>
    <property type="molecule type" value="Genomic_DNA"/>
</dbReference>
<dbReference type="InterPro" id="IPR043167">
    <property type="entry name" value="LpxI_C_sf"/>
</dbReference>
<dbReference type="PANTHER" id="PTHR39962:SF1">
    <property type="entry name" value="LPXI FAMILY PROTEIN"/>
    <property type="match status" value="1"/>
</dbReference>
<dbReference type="InterPro" id="IPR041255">
    <property type="entry name" value="LpxI_N"/>
</dbReference>
<evidence type="ECO:0000259" key="2">
    <source>
        <dbReference type="Pfam" id="PF17930"/>
    </source>
</evidence>
<dbReference type="Gene3D" id="3.40.50.20">
    <property type="match status" value="1"/>
</dbReference>
<feature type="domain" description="LpxI N-terminal" evidence="2">
    <location>
        <begin position="6"/>
        <end position="134"/>
    </location>
</feature>
<dbReference type="Pfam" id="PF17930">
    <property type="entry name" value="LpxI_N"/>
    <property type="match status" value="1"/>
</dbReference>
<dbReference type="Pfam" id="PF06230">
    <property type="entry name" value="LpxI_C"/>
    <property type="match status" value="1"/>
</dbReference>
<comment type="caution">
    <text evidence="3">The sequence shown here is derived from an EMBL/GenBank/DDBJ whole genome shotgun (WGS) entry which is preliminary data.</text>
</comment>
<reference evidence="3 4" key="1">
    <citation type="submission" date="2024-05" db="EMBL/GenBank/DDBJ databases">
        <title>Three bacterial strains, DH-69, EH-24, and ECK-19 isolated from coastal sediments.</title>
        <authorList>
            <person name="Ye Y.-Q."/>
            <person name="Du Z.-J."/>
        </authorList>
    </citation>
    <scope>NUCLEOTIDE SEQUENCE [LARGE SCALE GENOMIC DNA]</scope>
    <source>
        <strain evidence="3 4">ECK-19</strain>
    </source>
</reference>
<dbReference type="GO" id="GO:0016787">
    <property type="term" value="F:hydrolase activity"/>
    <property type="evidence" value="ECO:0007669"/>
    <property type="project" value="UniProtKB-KW"/>
</dbReference>
<dbReference type="Gene3D" id="3.40.140.80">
    <property type="match status" value="1"/>
</dbReference>
<dbReference type="PANTHER" id="PTHR39962">
    <property type="entry name" value="BLL4848 PROTEIN"/>
    <property type="match status" value="1"/>
</dbReference>
<dbReference type="EC" id="3.6.1.54" evidence="3"/>
<gene>
    <name evidence="3" type="primary">lpxI</name>
    <name evidence="3" type="ORF">ABFZ84_11420</name>
</gene>
<protein>
    <submittedName>
        <fullName evidence="3">UDP-2,3-diacylglucosamine diphosphatase LpxI</fullName>
        <ecNumber evidence="3">3.6.1.54</ecNumber>
    </submittedName>
</protein>
<dbReference type="InterPro" id="IPR053174">
    <property type="entry name" value="LpxI"/>
</dbReference>
<dbReference type="Proteomes" id="UP001560685">
    <property type="component" value="Unassembled WGS sequence"/>
</dbReference>
<feature type="domain" description="LpxI C-terminal" evidence="1">
    <location>
        <begin position="138"/>
        <end position="270"/>
    </location>
</feature>
<evidence type="ECO:0000313" key="4">
    <source>
        <dbReference type="Proteomes" id="UP001560685"/>
    </source>
</evidence>
<sequence>MSRWQKLGIIAGGSALPFTIAAAAKARGEDIFFIRLKGMADPSLNDFPGVDCALGEAGKIIRSLKEAKCDAVILAGMVQRPEFKSLKVDWRGAAILPRLASAAAKGDGALLDLLVKTFEAEGFIVIGVDEAVQGLTAPHGAIGKNVPTSENLSDVKKAASIINALGPYDVGQGAVVANGLVLAIEAAEGTDAMLDRCIQLPNGIQSGGVLVKRPKPGQELRVDLPVIGIETIKRAAAAGLSGIAIEASVALIIDRNEVVTLADQSGIFVYGFDPRDLQEA</sequence>
<dbReference type="InterPro" id="IPR010415">
    <property type="entry name" value="LpxI_C"/>
</dbReference>
<organism evidence="3 4">
    <name type="scientific">Hyphococcus lacteus</name>
    <dbReference type="NCBI Taxonomy" id="3143536"/>
    <lineage>
        <taxon>Bacteria</taxon>
        <taxon>Pseudomonadati</taxon>
        <taxon>Pseudomonadota</taxon>
        <taxon>Alphaproteobacteria</taxon>
        <taxon>Parvularculales</taxon>
        <taxon>Parvularculaceae</taxon>
        <taxon>Hyphococcus</taxon>
    </lineage>
</organism>
<evidence type="ECO:0000313" key="3">
    <source>
        <dbReference type="EMBL" id="MEX6634153.1"/>
    </source>
</evidence>
<dbReference type="RefSeq" id="WP_369314143.1">
    <property type="nucleotide sequence ID" value="NZ_JBEHZE010000001.1"/>
</dbReference>
<accession>A0ABV3Z6S5</accession>
<keyword evidence="4" id="KW-1185">Reference proteome</keyword>
<evidence type="ECO:0000259" key="1">
    <source>
        <dbReference type="Pfam" id="PF06230"/>
    </source>
</evidence>
<proteinExistence type="predicted"/>
<name>A0ABV3Z6S5_9PROT</name>